<dbReference type="Pfam" id="PF06155">
    <property type="entry name" value="GBBH-like_N"/>
    <property type="match status" value="1"/>
</dbReference>
<sequence>MQQVSKLHYHRHSKLLDVWFADDLQVQFSAELLRVLSPSAEVRGHGTPQLVANKRDVGITQMLPVGQYAVRLVFDDGHNSGLYSWSYLRQLHEQRDTLWQEYLARLKAANAVRDAKLEVRFHSGV</sequence>
<keyword evidence="2" id="KW-0408">Iron</keyword>
<dbReference type="EMBL" id="JBHLXP010000003">
    <property type="protein sequence ID" value="MFC0049125.1"/>
    <property type="molecule type" value="Genomic_DNA"/>
</dbReference>
<keyword evidence="5" id="KW-1185">Reference proteome</keyword>
<dbReference type="PANTHER" id="PTHR35303">
    <property type="entry name" value="OS02G0197800 PROTEIN"/>
    <property type="match status" value="1"/>
</dbReference>
<comment type="caution">
    <text evidence="4">The sequence shown here is derived from an EMBL/GenBank/DDBJ whole genome shotgun (WGS) entry which is preliminary data.</text>
</comment>
<gene>
    <name evidence="4" type="ORF">ACFFJP_12590</name>
</gene>
<evidence type="ECO:0000313" key="5">
    <source>
        <dbReference type="Proteomes" id="UP001589813"/>
    </source>
</evidence>
<name>A0ABV6BE45_9GAMM</name>
<dbReference type="Gene3D" id="3.30.2020.30">
    <property type="match status" value="1"/>
</dbReference>
<accession>A0ABV6BE45</accession>
<proteinExistence type="predicted"/>
<dbReference type="RefSeq" id="WP_377244409.1">
    <property type="nucleotide sequence ID" value="NZ_JBHLXP010000003.1"/>
</dbReference>
<evidence type="ECO:0000313" key="4">
    <source>
        <dbReference type="EMBL" id="MFC0049125.1"/>
    </source>
</evidence>
<dbReference type="Proteomes" id="UP001589813">
    <property type="component" value="Unassembled WGS sequence"/>
</dbReference>
<evidence type="ECO:0000256" key="2">
    <source>
        <dbReference type="ARBA" id="ARBA00023004"/>
    </source>
</evidence>
<protein>
    <submittedName>
        <fullName evidence="4">Gamma-butyrobetaine hydroxylase-like domain-containing protein</fullName>
    </submittedName>
</protein>
<feature type="domain" description="Gamma-butyrobetaine hydroxylase-like N-terminal" evidence="3">
    <location>
        <begin position="8"/>
        <end position="89"/>
    </location>
</feature>
<dbReference type="InterPro" id="IPR038492">
    <property type="entry name" value="GBBH-like_N_sf"/>
</dbReference>
<dbReference type="PANTHER" id="PTHR35303:SF5">
    <property type="entry name" value="OS02G0197800 PROTEIN"/>
    <property type="match status" value="1"/>
</dbReference>
<dbReference type="InterPro" id="IPR010376">
    <property type="entry name" value="GBBH-like_N"/>
</dbReference>
<evidence type="ECO:0000256" key="1">
    <source>
        <dbReference type="ARBA" id="ARBA00022723"/>
    </source>
</evidence>
<organism evidence="4 5">
    <name type="scientific">Rheinheimera tilapiae</name>
    <dbReference type="NCBI Taxonomy" id="875043"/>
    <lineage>
        <taxon>Bacteria</taxon>
        <taxon>Pseudomonadati</taxon>
        <taxon>Pseudomonadota</taxon>
        <taxon>Gammaproteobacteria</taxon>
        <taxon>Chromatiales</taxon>
        <taxon>Chromatiaceae</taxon>
        <taxon>Rheinheimera</taxon>
    </lineage>
</organism>
<keyword evidence="1" id="KW-0479">Metal-binding</keyword>
<evidence type="ECO:0000259" key="3">
    <source>
        <dbReference type="Pfam" id="PF06155"/>
    </source>
</evidence>
<reference evidence="4 5" key="1">
    <citation type="submission" date="2024-09" db="EMBL/GenBank/DDBJ databases">
        <authorList>
            <person name="Sun Q."/>
            <person name="Mori K."/>
        </authorList>
    </citation>
    <scope>NUCLEOTIDE SEQUENCE [LARGE SCALE GENOMIC DNA]</scope>
    <source>
        <strain evidence="4 5">KCTC 23315</strain>
    </source>
</reference>